<evidence type="ECO:0008006" key="3">
    <source>
        <dbReference type="Google" id="ProtNLM"/>
    </source>
</evidence>
<dbReference type="Proteomes" id="UP001303473">
    <property type="component" value="Unassembled WGS sequence"/>
</dbReference>
<proteinExistence type="predicted"/>
<dbReference type="CDD" id="cd09917">
    <property type="entry name" value="F-box_SF"/>
    <property type="match status" value="1"/>
</dbReference>
<accession>A0AAN6S6U9</accession>
<evidence type="ECO:0000313" key="1">
    <source>
        <dbReference type="EMBL" id="KAK3942634.1"/>
    </source>
</evidence>
<keyword evidence="2" id="KW-1185">Reference proteome</keyword>
<dbReference type="EMBL" id="MU853772">
    <property type="protein sequence ID" value="KAK3942634.1"/>
    <property type="molecule type" value="Genomic_DNA"/>
</dbReference>
<dbReference type="AlphaFoldDB" id="A0AAN6S6U9"/>
<reference evidence="2" key="1">
    <citation type="journal article" date="2023" name="Mol. Phylogenet. Evol.">
        <title>Genome-scale phylogeny and comparative genomics of the fungal order Sordariales.</title>
        <authorList>
            <person name="Hensen N."/>
            <person name="Bonometti L."/>
            <person name="Westerberg I."/>
            <person name="Brannstrom I.O."/>
            <person name="Guillou S."/>
            <person name="Cros-Aarteil S."/>
            <person name="Calhoun S."/>
            <person name="Haridas S."/>
            <person name="Kuo A."/>
            <person name="Mondo S."/>
            <person name="Pangilinan J."/>
            <person name="Riley R."/>
            <person name="LaButti K."/>
            <person name="Andreopoulos B."/>
            <person name="Lipzen A."/>
            <person name="Chen C."/>
            <person name="Yan M."/>
            <person name="Daum C."/>
            <person name="Ng V."/>
            <person name="Clum A."/>
            <person name="Steindorff A."/>
            <person name="Ohm R.A."/>
            <person name="Martin F."/>
            <person name="Silar P."/>
            <person name="Natvig D.O."/>
            <person name="Lalanne C."/>
            <person name="Gautier V."/>
            <person name="Ament-Velasquez S.L."/>
            <person name="Kruys A."/>
            <person name="Hutchinson M.I."/>
            <person name="Powell A.J."/>
            <person name="Barry K."/>
            <person name="Miller A.N."/>
            <person name="Grigoriev I.V."/>
            <person name="Debuchy R."/>
            <person name="Gladieux P."/>
            <person name="Hiltunen Thoren M."/>
            <person name="Johannesson H."/>
        </authorList>
    </citation>
    <scope>NUCLEOTIDE SEQUENCE [LARGE SCALE GENOMIC DNA]</scope>
    <source>
        <strain evidence="2">CBS 340.73</strain>
    </source>
</reference>
<organism evidence="1 2">
    <name type="scientific">Diplogelasinospora grovesii</name>
    <dbReference type="NCBI Taxonomy" id="303347"/>
    <lineage>
        <taxon>Eukaryota</taxon>
        <taxon>Fungi</taxon>
        <taxon>Dikarya</taxon>
        <taxon>Ascomycota</taxon>
        <taxon>Pezizomycotina</taxon>
        <taxon>Sordariomycetes</taxon>
        <taxon>Sordariomycetidae</taxon>
        <taxon>Sordariales</taxon>
        <taxon>Diplogelasinosporaceae</taxon>
        <taxon>Diplogelasinospora</taxon>
    </lineage>
</organism>
<gene>
    <name evidence="1" type="ORF">QBC46DRAFT_379572</name>
</gene>
<evidence type="ECO:0000313" key="2">
    <source>
        <dbReference type="Proteomes" id="UP001303473"/>
    </source>
</evidence>
<name>A0AAN6S6U9_9PEZI</name>
<sequence length="516" mass="57222">MTQLSACRNTLPEEIQHNALLHLLTNSLILCHTTPYLSCYDILNLAATSRAFRHVIYHTPQVFRRLELGQVKTAQFDIDGIDHGGEIWRNNQVDENVTEDDFYSGPLRGIFSGLRRVNILRDVQILVLDGLSVTAELVHDILVDPSFSVRILSIREVKNLNERKLWGALEYACRGSRPEGSPRLKGLYVFGPQEPVLQPRLKAENSSPPVAGIATAWNHRSQKALTASLVEQPEPWYVRRGHQFASDLEYPASMIKRGWGDMLAACAGVMAFDAVLCTGPAHLNSPAWGMFSLEALYAARTATGSAASAASHNHYEVATYSLDGCASCGSAPEGWTVWGEDDAPTPTQNDADERRSSFGGSAWTSRFPLLAPPPMHSASLKVAMCPTGQSIRSRIYSNSAANQPKARFIPRCVSCLHNRYCASCHRWWCESCYLGPGAGPADTLAEMEWHIRDVKRKARVSKSCWECGMNCHDCTNDTQRMCKRCGGGYCLIHNEGSNLIACDWCSGRGRRIRELY</sequence>
<comment type="caution">
    <text evidence="1">The sequence shown here is derived from an EMBL/GenBank/DDBJ whole genome shotgun (WGS) entry which is preliminary data.</text>
</comment>
<protein>
    <recommendedName>
        <fullName evidence="3">F-box domain-containing protein</fullName>
    </recommendedName>
</protein>